<accession>A0A2N5XQ30</accession>
<feature type="transmembrane region" description="Helical" evidence="10">
    <location>
        <begin position="106"/>
        <end position="127"/>
    </location>
</feature>
<dbReference type="GO" id="GO:0005524">
    <property type="term" value="F:ATP binding"/>
    <property type="evidence" value="ECO:0007669"/>
    <property type="project" value="UniProtKB-KW"/>
</dbReference>
<dbReference type="PROSITE" id="PS50928">
    <property type="entry name" value="ABC_TM1"/>
    <property type="match status" value="1"/>
</dbReference>
<feature type="transmembrane region" description="Helical" evidence="10">
    <location>
        <begin position="286"/>
        <end position="311"/>
    </location>
</feature>
<dbReference type="AlphaFoldDB" id="A0A2N5XQ30"/>
<evidence type="ECO:0000256" key="10">
    <source>
        <dbReference type="RuleBase" id="RU363032"/>
    </source>
</evidence>
<evidence type="ECO:0000256" key="7">
    <source>
        <dbReference type="ARBA" id="ARBA00022840"/>
    </source>
</evidence>
<feature type="domain" description="ABC transmembrane type-1" evidence="13">
    <location>
        <begin position="108"/>
        <end position="308"/>
    </location>
</feature>
<evidence type="ECO:0000313" key="15">
    <source>
        <dbReference type="Proteomes" id="UP000234881"/>
    </source>
</evidence>
<dbReference type="InterPro" id="IPR017871">
    <property type="entry name" value="ABC_transporter-like_CS"/>
</dbReference>
<dbReference type="OrthoDB" id="9809450at2"/>
<evidence type="ECO:0000256" key="9">
    <source>
        <dbReference type="ARBA" id="ARBA00023136"/>
    </source>
</evidence>
<dbReference type="InterPro" id="IPR013563">
    <property type="entry name" value="Oligopep_ABC_C"/>
</dbReference>
<evidence type="ECO:0000259" key="12">
    <source>
        <dbReference type="PROSITE" id="PS50893"/>
    </source>
</evidence>
<dbReference type="InterPro" id="IPR035906">
    <property type="entry name" value="MetI-like_sf"/>
</dbReference>
<organism evidence="14 15">
    <name type="scientific">Cohaesibacter celericrescens</name>
    <dbReference type="NCBI Taxonomy" id="2067669"/>
    <lineage>
        <taxon>Bacteria</taxon>
        <taxon>Pseudomonadati</taxon>
        <taxon>Pseudomonadota</taxon>
        <taxon>Alphaproteobacteria</taxon>
        <taxon>Hyphomicrobiales</taxon>
        <taxon>Cohaesibacteraceae</taxon>
    </lineage>
</organism>
<feature type="domain" description="ABC transporter" evidence="12">
    <location>
        <begin position="617"/>
        <end position="872"/>
    </location>
</feature>
<dbReference type="GO" id="GO:0016887">
    <property type="term" value="F:ATP hydrolysis activity"/>
    <property type="evidence" value="ECO:0007669"/>
    <property type="project" value="InterPro"/>
</dbReference>
<evidence type="ECO:0000256" key="2">
    <source>
        <dbReference type="ARBA" id="ARBA00004651"/>
    </source>
</evidence>
<feature type="region of interest" description="Disordered" evidence="11">
    <location>
        <begin position="1"/>
        <end position="24"/>
    </location>
</feature>
<dbReference type="InterPro" id="IPR027417">
    <property type="entry name" value="P-loop_NTPase"/>
</dbReference>
<comment type="caution">
    <text evidence="14">The sequence shown here is derived from an EMBL/GenBank/DDBJ whole genome shotgun (WGS) entry which is preliminary data.</text>
</comment>
<evidence type="ECO:0008006" key="16">
    <source>
        <dbReference type="Google" id="ProtNLM"/>
    </source>
</evidence>
<sequence length="875" mass="95030">MQENATTIEGSSSSSHTGQTKTSRHRSATLLRLLAPVSTTTGKVQIVGLGLLGIMLFAAVFAPLLTAYDPKASVCEPFSGPTFAHILGCNDFGQDLFSQLLYGARVSLFVGILVASCSTIIATFLALSAGYHAGRENEGTSALSSIWIDKTIMRMVDVALSLPFLPLVIVLGVYFGASVSTQILVITLVMWAQPVREMRAQILSIRAATFVEAARAMGASSSFISLKHILPELAPLIVPQFVRIAHNAILVEAALSFLGLGDPLQNSWGSILFHANARTAFLTGAWTYWIVPPGLAIAVTVVAFAFIGYGFDASLSPRNAAKGQLPAKAKGSPSQDGQTALSIKNLSVSYPLEQETLDAVKGASLSVKKGQLLGLVGESGSGKSTLALSILRLLRQPADIHTGEIVFNSSDLLQLTDSQMRRIRANQIALIPQSAMNALNPVLTIGDQLSERFTTNMQHPKQAVNTLATRWMERVGLTPAHLKSYPHELSGGMRQRAVIAIALCNNAELVIADEPTTGLDVLVQESIMQLLLQLRHDMGLTILFVTHNLPLIARHCDHLAVMHQGKIVETNTPKNLMAAPKHLHSKALFDSLPGLDDERRWAKARTQEQSKTRQPVLTLKRVSKSFLANHHQRMPFGTRDSRTYAVKDVSFSLKSGDTLGLVGGSGAGKSTIARMIMGITMPDKGHVLLNGKNWQDLSHTEALAMRSKVHMVFQDPYQSLNNRLSIAELVAESLLIHQGGHCLDYKRKISEALELVRLPADDTFLSRLPTSLSGGQRQRVAFARAIVTNPSLIIADEPTSMLDQSIRMNVMDVMDTLRAELGTAFLFITHDIALARHFCDRMIVLNSGHLIEENRSADLVRNPQHAYTKALIAAV</sequence>
<evidence type="ECO:0000256" key="1">
    <source>
        <dbReference type="ARBA" id="ARBA00004417"/>
    </source>
</evidence>
<dbReference type="InterPro" id="IPR003593">
    <property type="entry name" value="AAA+_ATPase"/>
</dbReference>
<dbReference type="EMBL" id="PKUQ01000024">
    <property type="protein sequence ID" value="PLW76622.1"/>
    <property type="molecule type" value="Genomic_DNA"/>
</dbReference>
<comment type="similarity">
    <text evidence="10">Belongs to the binding-protein-dependent transport system permease family.</text>
</comment>
<evidence type="ECO:0000256" key="4">
    <source>
        <dbReference type="ARBA" id="ARBA00022448"/>
    </source>
</evidence>
<feature type="domain" description="ABC transporter" evidence="12">
    <location>
        <begin position="341"/>
        <end position="589"/>
    </location>
</feature>
<reference evidence="14 15" key="1">
    <citation type="submission" date="2018-01" db="EMBL/GenBank/DDBJ databases">
        <title>The draft genome sequence of Cohaesibacter sp. H1304.</title>
        <authorList>
            <person name="Wang N.-N."/>
            <person name="Du Z.-J."/>
        </authorList>
    </citation>
    <scope>NUCLEOTIDE SEQUENCE [LARGE SCALE GENOMIC DNA]</scope>
    <source>
        <strain evidence="14 15">H1304</strain>
    </source>
</reference>
<dbReference type="CDD" id="cd06261">
    <property type="entry name" value="TM_PBP2"/>
    <property type="match status" value="1"/>
</dbReference>
<dbReference type="InterPro" id="IPR050319">
    <property type="entry name" value="ABC_transp_ATP-bind"/>
</dbReference>
<dbReference type="Pfam" id="PF00005">
    <property type="entry name" value="ABC_tran"/>
    <property type="match status" value="2"/>
</dbReference>
<evidence type="ECO:0000256" key="6">
    <source>
        <dbReference type="ARBA" id="ARBA00022741"/>
    </source>
</evidence>
<gene>
    <name evidence="14" type="ORF">C0081_13815</name>
</gene>
<evidence type="ECO:0000256" key="3">
    <source>
        <dbReference type="ARBA" id="ARBA00005417"/>
    </source>
</evidence>
<protein>
    <recommendedName>
        <fullName evidence="16">ABC transporter</fullName>
    </recommendedName>
</protein>
<dbReference type="PROSITE" id="PS50893">
    <property type="entry name" value="ABC_TRANSPORTER_2"/>
    <property type="match status" value="2"/>
</dbReference>
<dbReference type="GO" id="GO:0015833">
    <property type="term" value="P:peptide transport"/>
    <property type="evidence" value="ECO:0007669"/>
    <property type="project" value="InterPro"/>
</dbReference>
<dbReference type="InterPro" id="IPR000515">
    <property type="entry name" value="MetI-like"/>
</dbReference>
<proteinExistence type="inferred from homology"/>
<dbReference type="CDD" id="cd03257">
    <property type="entry name" value="ABC_NikE_OppD_transporters"/>
    <property type="match status" value="2"/>
</dbReference>
<dbReference type="GO" id="GO:0005886">
    <property type="term" value="C:plasma membrane"/>
    <property type="evidence" value="ECO:0007669"/>
    <property type="project" value="UniProtKB-SubCell"/>
</dbReference>
<dbReference type="PROSITE" id="PS00211">
    <property type="entry name" value="ABC_TRANSPORTER_1"/>
    <property type="match status" value="2"/>
</dbReference>
<comment type="subcellular location">
    <subcellularLocation>
        <location evidence="1">Cell inner membrane</location>
        <topology evidence="1">Peripheral membrane protein</topology>
    </subcellularLocation>
    <subcellularLocation>
        <location evidence="2 10">Cell membrane</location>
        <topology evidence="2 10">Multi-pass membrane protein</topology>
    </subcellularLocation>
</comment>
<keyword evidence="6" id="KW-0547">Nucleotide-binding</keyword>
<keyword evidence="15" id="KW-1185">Reference proteome</keyword>
<dbReference type="Proteomes" id="UP000234881">
    <property type="component" value="Unassembled WGS sequence"/>
</dbReference>
<comment type="similarity">
    <text evidence="3">Belongs to the ABC transporter superfamily.</text>
</comment>
<evidence type="ECO:0000313" key="14">
    <source>
        <dbReference type="EMBL" id="PLW76622.1"/>
    </source>
</evidence>
<feature type="transmembrane region" description="Helical" evidence="10">
    <location>
        <begin position="164"/>
        <end position="191"/>
    </location>
</feature>
<dbReference type="SMART" id="SM00382">
    <property type="entry name" value="AAA"/>
    <property type="match status" value="2"/>
</dbReference>
<dbReference type="Pfam" id="PF08352">
    <property type="entry name" value="oligo_HPY"/>
    <property type="match status" value="2"/>
</dbReference>
<dbReference type="GO" id="GO:0055085">
    <property type="term" value="P:transmembrane transport"/>
    <property type="evidence" value="ECO:0007669"/>
    <property type="project" value="InterPro"/>
</dbReference>
<evidence type="ECO:0000259" key="13">
    <source>
        <dbReference type="PROSITE" id="PS50928"/>
    </source>
</evidence>
<dbReference type="InterPro" id="IPR003439">
    <property type="entry name" value="ABC_transporter-like_ATP-bd"/>
</dbReference>
<keyword evidence="9 10" id="KW-0472">Membrane</keyword>
<keyword evidence="7" id="KW-0067">ATP-binding</keyword>
<feature type="transmembrane region" description="Helical" evidence="10">
    <location>
        <begin position="46"/>
        <end position="68"/>
    </location>
</feature>
<evidence type="ECO:0000256" key="11">
    <source>
        <dbReference type="SAM" id="MobiDB-lite"/>
    </source>
</evidence>
<evidence type="ECO:0000256" key="8">
    <source>
        <dbReference type="ARBA" id="ARBA00022989"/>
    </source>
</evidence>
<keyword evidence="5 10" id="KW-0812">Transmembrane</keyword>
<dbReference type="SUPFAM" id="SSF161098">
    <property type="entry name" value="MetI-like"/>
    <property type="match status" value="1"/>
</dbReference>
<dbReference type="PANTHER" id="PTHR43776">
    <property type="entry name" value="TRANSPORT ATP-BINDING PROTEIN"/>
    <property type="match status" value="1"/>
</dbReference>
<dbReference type="Gene3D" id="3.40.50.300">
    <property type="entry name" value="P-loop containing nucleotide triphosphate hydrolases"/>
    <property type="match status" value="2"/>
</dbReference>
<evidence type="ECO:0000256" key="5">
    <source>
        <dbReference type="ARBA" id="ARBA00022692"/>
    </source>
</evidence>
<dbReference type="RefSeq" id="WP_101534433.1">
    <property type="nucleotide sequence ID" value="NZ_PKUQ01000024.1"/>
</dbReference>
<dbReference type="Gene3D" id="1.10.3720.10">
    <property type="entry name" value="MetI-like"/>
    <property type="match status" value="1"/>
</dbReference>
<name>A0A2N5XQ30_9HYPH</name>
<dbReference type="SUPFAM" id="SSF52540">
    <property type="entry name" value="P-loop containing nucleoside triphosphate hydrolases"/>
    <property type="match status" value="2"/>
</dbReference>
<feature type="compositionally biased region" description="Polar residues" evidence="11">
    <location>
        <begin position="1"/>
        <end position="21"/>
    </location>
</feature>
<dbReference type="Pfam" id="PF00528">
    <property type="entry name" value="BPD_transp_1"/>
    <property type="match status" value="1"/>
</dbReference>
<keyword evidence="8 10" id="KW-1133">Transmembrane helix</keyword>
<keyword evidence="4 10" id="KW-0813">Transport</keyword>